<keyword evidence="1" id="KW-0472">Membrane</keyword>
<accession>A0AAN8GGU3</accession>
<dbReference type="AlphaFoldDB" id="A0AAN8GGU3"/>
<keyword evidence="3" id="KW-1185">Reference proteome</keyword>
<protein>
    <submittedName>
        <fullName evidence="2">Uncharacterized protein</fullName>
    </submittedName>
</protein>
<dbReference type="EMBL" id="JAZGQO010000018">
    <property type="protein sequence ID" value="KAK6167679.1"/>
    <property type="molecule type" value="Genomic_DNA"/>
</dbReference>
<name>A0AAN8GGU3_PATCE</name>
<evidence type="ECO:0000256" key="1">
    <source>
        <dbReference type="SAM" id="Phobius"/>
    </source>
</evidence>
<keyword evidence="1" id="KW-1133">Transmembrane helix</keyword>
<dbReference type="Proteomes" id="UP001347796">
    <property type="component" value="Unassembled WGS sequence"/>
</dbReference>
<gene>
    <name evidence="2" type="ORF">SNE40_021649</name>
</gene>
<organism evidence="2 3">
    <name type="scientific">Patella caerulea</name>
    <name type="common">Rayed Mediterranean limpet</name>
    <dbReference type="NCBI Taxonomy" id="87958"/>
    <lineage>
        <taxon>Eukaryota</taxon>
        <taxon>Metazoa</taxon>
        <taxon>Spiralia</taxon>
        <taxon>Lophotrochozoa</taxon>
        <taxon>Mollusca</taxon>
        <taxon>Gastropoda</taxon>
        <taxon>Patellogastropoda</taxon>
        <taxon>Patelloidea</taxon>
        <taxon>Patellidae</taxon>
        <taxon>Patella</taxon>
    </lineage>
</organism>
<keyword evidence="1" id="KW-0812">Transmembrane</keyword>
<proteinExistence type="predicted"/>
<evidence type="ECO:0000313" key="3">
    <source>
        <dbReference type="Proteomes" id="UP001347796"/>
    </source>
</evidence>
<comment type="caution">
    <text evidence="2">The sequence shown here is derived from an EMBL/GenBank/DDBJ whole genome shotgun (WGS) entry which is preliminary data.</text>
</comment>
<evidence type="ECO:0000313" key="2">
    <source>
        <dbReference type="EMBL" id="KAK6167679.1"/>
    </source>
</evidence>
<feature type="transmembrane region" description="Helical" evidence="1">
    <location>
        <begin position="30"/>
        <end position="51"/>
    </location>
</feature>
<reference evidence="2 3" key="1">
    <citation type="submission" date="2024-01" db="EMBL/GenBank/DDBJ databases">
        <title>The genome of the rayed Mediterranean limpet Patella caerulea (Linnaeus, 1758).</title>
        <authorList>
            <person name="Anh-Thu Weber A."/>
            <person name="Halstead-Nussloch G."/>
        </authorList>
    </citation>
    <scope>NUCLEOTIDE SEQUENCE [LARGE SCALE GENOMIC DNA]</scope>
    <source>
        <strain evidence="2">AATW-2023a</strain>
        <tissue evidence="2">Whole specimen</tissue>
    </source>
</reference>
<sequence length="275" mass="30915">MEPLPTTTNAATLNQTTTEDIYDNEGAMKYIVITVLVYSLMGTVTMLLMRIRRRAMRSVSKIQGNGDQSVQDYLKGQPALEIESFRYRLRCEQKKRLGSICSYPKPNMQESCDKDTEIAPLNDQDNLDSHVKQTALTTNSSSVPLGGRYAVDSTNDNESLSLSNDNVFECSSDIGPSIKMYEDRQKTLARIRSSCDDHELYKNHDSQLNLIPTHLDLLTNTNNMLSGTEDTLESANNDSVIIEMKVESSEDTDDTIAEVDYRAQGRDRHSIIKLI</sequence>